<reference evidence="1" key="1">
    <citation type="submission" date="2021-05" db="EMBL/GenBank/DDBJ databases">
        <authorList>
            <person name="Pietrasiak N."/>
            <person name="Ward R."/>
            <person name="Stajich J.E."/>
            <person name="Kurbessoian T."/>
        </authorList>
    </citation>
    <scope>NUCLEOTIDE SEQUENCE</scope>
    <source>
        <strain evidence="1">GSE-NOS-MK-12-04C</strain>
    </source>
</reference>
<dbReference type="Proteomes" id="UP000729701">
    <property type="component" value="Unassembled WGS sequence"/>
</dbReference>
<dbReference type="SUPFAM" id="SSF53756">
    <property type="entry name" value="UDP-Glycosyltransferase/glycogen phosphorylase"/>
    <property type="match status" value="1"/>
</dbReference>
<evidence type="ECO:0000313" key="2">
    <source>
        <dbReference type="Proteomes" id="UP000729701"/>
    </source>
</evidence>
<sequence length="158" mass="17173">MDETVKIILVCASGQASELPFFGKLTLQLQETFPNCAVKILAATNPVECPLDMWVRHHQGIECLAAADIVVGSGGYNTVYECAAVGVPLVALARKRLYDRQDKRAAISYPVSNVEGAITKVRMLLEQVKFQQKPDVLSYVNGAVQAADYINSSLLTSN</sequence>
<reference evidence="1" key="2">
    <citation type="journal article" date="2022" name="Microbiol. Resour. Announc.">
        <title>Metagenome Sequencing to Explore Phylogenomics of Terrestrial Cyanobacteria.</title>
        <authorList>
            <person name="Ward R.D."/>
            <person name="Stajich J.E."/>
            <person name="Johansen J.R."/>
            <person name="Huntemann M."/>
            <person name="Clum A."/>
            <person name="Foster B."/>
            <person name="Foster B."/>
            <person name="Roux S."/>
            <person name="Palaniappan K."/>
            <person name="Varghese N."/>
            <person name="Mukherjee S."/>
            <person name="Reddy T.B.K."/>
            <person name="Daum C."/>
            <person name="Copeland A."/>
            <person name="Chen I.A."/>
            <person name="Ivanova N.N."/>
            <person name="Kyrpides N.C."/>
            <person name="Shapiro N."/>
            <person name="Eloe-Fadrosh E.A."/>
            <person name="Pietrasiak N."/>
        </authorList>
    </citation>
    <scope>NUCLEOTIDE SEQUENCE</scope>
    <source>
        <strain evidence="1">GSE-NOS-MK-12-04C</strain>
    </source>
</reference>
<dbReference type="EMBL" id="JAHHGZ010000005">
    <property type="protein sequence ID" value="MBW4667147.1"/>
    <property type="molecule type" value="Genomic_DNA"/>
</dbReference>
<protein>
    <recommendedName>
        <fullName evidence="3">Glycosyl transferase family 28 C-terminal domain-containing protein</fullName>
    </recommendedName>
</protein>
<accession>A0A951QLH4</accession>
<evidence type="ECO:0000313" key="1">
    <source>
        <dbReference type="EMBL" id="MBW4667147.1"/>
    </source>
</evidence>
<dbReference type="AlphaFoldDB" id="A0A951QLH4"/>
<comment type="caution">
    <text evidence="1">The sequence shown here is derived from an EMBL/GenBank/DDBJ whole genome shotgun (WGS) entry which is preliminary data.</text>
</comment>
<name>A0A951QLH4_9CYAN</name>
<gene>
    <name evidence="1" type="ORF">KME60_06790</name>
</gene>
<evidence type="ECO:0008006" key="3">
    <source>
        <dbReference type="Google" id="ProtNLM"/>
    </source>
</evidence>
<organism evidence="1 2">
    <name type="scientific">Cyanomargarita calcarea GSE-NOS-MK-12-04C</name>
    <dbReference type="NCBI Taxonomy" id="2839659"/>
    <lineage>
        <taxon>Bacteria</taxon>
        <taxon>Bacillati</taxon>
        <taxon>Cyanobacteriota</taxon>
        <taxon>Cyanophyceae</taxon>
        <taxon>Nostocales</taxon>
        <taxon>Cyanomargaritaceae</taxon>
        <taxon>Cyanomargarita</taxon>
    </lineage>
</organism>
<proteinExistence type="predicted"/>
<dbReference type="Gene3D" id="3.40.50.2000">
    <property type="entry name" value="Glycogen Phosphorylase B"/>
    <property type="match status" value="1"/>
</dbReference>